<feature type="binding site" evidence="7">
    <location>
        <position position="143"/>
    </location>
    <ligand>
        <name>substrate</name>
    </ligand>
</feature>
<dbReference type="GO" id="GO:0043527">
    <property type="term" value="C:tRNA methyltransferase complex"/>
    <property type="evidence" value="ECO:0007669"/>
    <property type="project" value="TreeGrafter"/>
</dbReference>
<dbReference type="PANTHER" id="PTHR23417">
    <property type="entry name" value="3-DEOXY-D-MANNO-OCTULOSONIC-ACID TRANSFERASE/TRNA GUANINE-N 7 - -METHYLTRANSFERASE"/>
    <property type="match status" value="1"/>
</dbReference>
<gene>
    <name evidence="7 8" type="primary">trmB</name>
    <name evidence="8" type="ORF">HGG69_00960</name>
</gene>
<dbReference type="EC" id="2.1.1.33" evidence="7"/>
<dbReference type="InterPro" id="IPR055361">
    <property type="entry name" value="tRNA_methyltr_TrmB_bact"/>
</dbReference>
<dbReference type="InterPro" id="IPR003358">
    <property type="entry name" value="tRNA_(Gua-N-7)_MeTrfase_Trmb"/>
</dbReference>
<dbReference type="HAMAP" id="MF_01057">
    <property type="entry name" value="tRNA_methyltr_TrmB"/>
    <property type="match status" value="1"/>
</dbReference>
<dbReference type="CDD" id="cd02440">
    <property type="entry name" value="AdoMet_MTases"/>
    <property type="match status" value="1"/>
</dbReference>
<proteinExistence type="inferred from homology"/>
<dbReference type="Gene3D" id="3.40.50.150">
    <property type="entry name" value="Vaccinia Virus protein VP39"/>
    <property type="match status" value="1"/>
</dbReference>
<name>A0A858U6K4_9MOLU</name>
<evidence type="ECO:0000256" key="3">
    <source>
        <dbReference type="ARBA" id="ARBA00022603"/>
    </source>
</evidence>
<dbReference type="PANTHER" id="PTHR23417:SF14">
    <property type="entry name" value="PENTACOTRIPEPTIDE-REPEAT REGION OF PRORP DOMAIN-CONTAINING PROTEIN"/>
    <property type="match status" value="1"/>
</dbReference>
<dbReference type="KEGG" id="mphe:HGG69_00960"/>
<evidence type="ECO:0000256" key="7">
    <source>
        <dbReference type="HAMAP-Rule" id="MF_01057"/>
    </source>
</evidence>
<evidence type="ECO:0000256" key="4">
    <source>
        <dbReference type="ARBA" id="ARBA00022679"/>
    </source>
</evidence>
<dbReference type="Proteomes" id="UP000501060">
    <property type="component" value="Chromosome"/>
</dbReference>
<dbReference type="NCBIfam" id="TIGR00091">
    <property type="entry name" value="tRNA (guanosine(46)-N7)-methyltransferase TrmB"/>
    <property type="match status" value="1"/>
</dbReference>
<keyword evidence="3 7" id="KW-0489">Methyltransferase</keyword>
<feature type="binding site" evidence="7">
    <location>
        <position position="107"/>
    </location>
    <ligand>
        <name>S-adenosyl-L-methionine</name>
        <dbReference type="ChEBI" id="CHEBI:59789"/>
    </ligand>
</feature>
<comment type="pathway">
    <text evidence="7">tRNA modification; N(7)-methylguanine-tRNA biosynthesis.</text>
</comment>
<dbReference type="PROSITE" id="PS51625">
    <property type="entry name" value="SAM_MT_TRMB"/>
    <property type="match status" value="1"/>
</dbReference>
<dbReference type="EMBL" id="CP051481">
    <property type="protein sequence ID" value="QJG66895.1"/>
    <property type="molecule type" value="Genomic_DNA"/>
</dbReference>
<keyword evidence="5 7" id="KW-0949">S-adenosyl-L-methionine</keyword>
<sequence>MRLKFNKEADGLLKASKHLIQSFPIKLEKETHLEIGMGKGQMITQLAMNNPHIDYIGCEKYGTVALYALKKIEKEQINNLKLLVEDADKITEIFADKVDRIYLTFSDPWPKKRHAKRRLLHRNFLNKFKEILKPDGVLIFKTDNDPLFEFALEEIEAIKAHLIYSTTDLHNSEKNANNIRTEYEIKWSEKGKNINYLELKFTE</sequence>
<evidence type="ECO:0000313" key="8">
    <source>
        <dbReference type="EMBL" id="QJG66895.1"/>
    </source>
</evidence>
<protein>
    <recommendedName>
        <fullName evidence="7">tRNA (guanine-N(7)-)-methyltransferase</fullName>
        <ecNumber evidence="7">2.1.1.33</ecNumber>
    </recommendedName>
    <alternativeName>
        <fullName evidence="7">tRNA (guanine(46)-N(7))-methyltransferase</fullName>
    </alternativeName>
    <alternativeName>
        <fullName evidence="7">tRNA(m7G46)-methyltransferase</fullName>
    </alternativeName>
</protein>
<evidence type="ECO:0000256" key="2">
    <source>
        <dbReference type="ARBA" id="ARBA00003015"/>
    </source>
</evidence>
<comment type="similarity">
    <text evidence="7">Belongs to the class I-like SAM-binding methyltransferase superfamily. TrmB family.</text>
</comment>
<keyword evidence="6 7" id="KW-0819">tRNA processing</keyword>
<evidence type="ECO:0000256" key="5">
    <source>
        <dbReference type="ARBA" id="ARBA00022691"/>
    </source>
</evidence>
<evidence type="ECO:0000256" key="1">
    <source>
        <dbReference type="ARBA" id="ARBA00000142"/>
    </source>
</evidence>
<dbReference type="RefSeq" id="WP_169604946.1">
    <property type="nucleotide sequence ID" value="NZ_CP051481.1"/>
</dbReference>
<reference evidence="8 9" key="1">
    <citation type="submission" date="2020-04" db="EMBL/GenBank/DDBJ databases">
        <title>Novel Mycoplasma species detected in Phocoena phocoena (harbor porpoise) from the USA.</title>
        <authorList>
            <person name="Volokhov D.V."/>
        </authorList>
    </citation>
    <scope>NUCLEOTIDE SEQUENCE [LARGE SCALE GENOMIC DNA]</scope>
    <source>
        <strain evidence="8 9">Phocoena C-264-GEN</strain>
    </source>
</reference>
<feature type="binding site" evidence="7">
    <location>
        <position position="111"/>
    </location>
    <ligand>
        <name>substrate</name>
    </ligand>
</feature>
<keyword evidence="9" id="KW-1185">Reference proteome</keyword>
<comment type="catalytic activity">
    <reaction evidence="1 7">
        <text>guanosine(46) in tRNA + S-adenosyl-L-methionine = N(7)-methylguanosine(46) in tRNA + S-adenosyl-L-homocysteine</text>
        <dbReference type="Rhea" id="RHEA:42708"/>
        <dbReference type="Rhea" id="RHEA-COMP:10188"/>
        <dbReference type="Rhea" id="RHEA-COMP:10189"/>
        <dbReference type="ChEBI" id="CHEBI:57856"/>
        <dbReference type="ChEBI" id="CHEBI:59789"/>
        <dbReference type="ChEBI" id="CHEBI:74269"/>
        <dbReference type="ChEBI" id="CHEBI:74480"/>
        <dbReference type="EC" id="2.1.1.33"/>
    </reaction>
</comment>
<evidence type="ECO:0000256" key="6">
    <source>
        <dbReference type="ARBA" id="ARBA00022694"/>
    </source>
</evidence>
<dbReference type="Pfam" id="PF02390">
    <property type="entry name" value="Methyltransf_4"/>
    <property type="match status" value="1"/>
</dbReference>
<feature type="binding site" evidence="7">
    <location>
        <begin position="181"/>
        <end position="184"/>
    </location>
    <ligand>
        <name>substrate</name>
    </ligand>
</feature>
<dbReference type="GO" id="GO:0008176">
    <property type="term" value="F:tRNA (guanine(46)-N7)-methyltransferase activity"/>
    <property type="evidence" value="ECO:0007669"/>
    <property type="project" value="UniProtKB-UniRule"/>
</dbReference>
<dbReference type="UniPathway" id="UPA00989"/>
<organism evidence="8 9">
    <name type="scientific">Mycoplasma phocoenae</name>
    <dbReference type="NCBI Taxonomy" id="754517"/>
    <lineage>
        <taxon>Bacteria</taxon>
        <taxon>Bacillati</taxon>
        <taxon>Mycoplasmatota</taxon>
        <taxon>Mollicutes</taxon>
        <taxon>Mycoplasmataceae</taxon>
        <taxon>Mycoplasma</taxon>
    </lineage>
</organism>
<comment type="caution">
    <text evidence="7">Lacks conserved residue(s) required for the propagation of feature annotation.</text>
</comment>
<accession>A0A858U6K4</accession>
<comment type="function">
    <text evidence="2 7">Catalyzes the formation of N(7)-methylguanine at position 46 (m7G46) in tRNA.</text>
</comment>
<keyword evidence="4 7" id="KW-0808">Transferase</keyword>
<dbReference type="AlphaFoldDB" id="A0A858U6K4"/>
<dbReference type="NCBIfam" id="NF001080">
    <property type="entry name" value="PRK00121.2-2"/>
    <property type="match status" value="1"/>
</dbReference>
<feature type="binding site" evidence="7">
    <location>
        <position position="34"/>
    </location>
    <ligand>
        <name>S-adenosyl-L-methionine</name>
        <dbReference type="ChEBI" id="CHEBI:59789"/>
    </ligand>
</feature>
<dbReference type="InterPro" id="IPR029063">
    <property type="entry name" value="SAM-dependent_MTases_sf"/>
</dbReference>
<feature type="binding site" evidence="7">
    <location>
        <position position="86"/>
    </location>
    <ligand>
        <name>S-adenosyl-L-methionine</name>
        <dbReference type="ChEBI" id="CHEBI:59789"/>
    </ligand>
</feature>
<dbReference type="SUPFAM" id="SSF53335">
    <property type="entry name" value="S-adenosyl-L-methionine-dependent methyltransferases"/>
    <property type="match status" value="1"/>
</dbReference>
<evidence type="ECO:0000313" key="9">
    <source>
        <dbReference type="Proteomes" id="UP000501060"/>
    </source>
</evidence>
<feature type="binding site" evidence="7">
    <location>
        <position position="59"/>
    </location>
    <ligand>
        <name>S-adenosyl-L-methionine</name>
        <dbReference type="ChEBI" id="CHEBI:59789"/>
    </ligand>
</feature>